<dbReference type="GO" id="GO:0042147">
    <property type="term" value="P:retrograde transport, endosome to Golgi"/>
    <property type="evidence" value="ECO:0007669"/>
    <property type="project" value="InterPro"/>
</dbReference>
<dbReference type="Pfam" id="PF10475">
    <property type="entry name" value="Vps54_N"/>
    <property type="match status" value="1"/>
</dbReference>
<reference evidence="8" key="2">
    <citation type="submission" date="2022-01" db="EMBL/GenBank/DDBJ databases">
        <authorList>
            <person name="Hirooka S."/>
            <person name="Miyagishima S.Y."/>
        </authorList>
    </citation>
    <scope>NUCLEOTIDE SEQUENCE</scope>
    <source>
        <strain evidence="8">NBRC 102759</strain>
    </source>
</reference>
<evidence type="ECO:0000256" key="3">
    <source>
        <dbReference type="ARBA" id="ARBA00023054"/>
    </source>
</evidence>
<dbReference type="GO" id="GO:0032456">
    <property type="term" value="P:endocytic recycling"/>
    <property type="evidence" value="ECO:0007669"/>
    <property type="project" value="InterPro"/>
</dbReference>
<proteinExistence type="predicted"/>
<dbReference type="InterPro" id="IPR019515">
    <property type="entry name" value="VPS54_N"/>
</dbReference>
<evidence type="ECO:0000256" key="5">
    <source>
        <dbReference type="SAM" id="MobiDB-lite"/>
    </source>
</evidence>
<dbReference type="PANTHER" id="PTHR13258:SF0">
    <property type="entry name" value="SYNDETIN"/>
    <property type="match status" value="1"/>
</dbReference>
<evidence type="ECO:0000256" key="2">
    <source>
        <dbReference type="ARBA" id="ARBA00022927"/>
    </source>
</evidence>
<dbReference type="InterPro" id="IPR040047">
    <property type="entry name" value="VPS50"/>
</dbReference>
<sequence length="943" mass="108972">MEQQLESFCQQASSQLKDFHPLFHAATLYEHINQNLNLTEYCAKISIHLHTVEEQLYDKIWNKQQELMESIQKVKELQQRLTQLSSQLKDTKQNLSFAARQTYLNGDDIISLERRRRFLRRIQSSLVDTQSLIRTSILAEVALKKDQLSECHNLCKQFESVLLHVGKDRVDLTKLTCLRSLRDRITKVAVECVKRMHRNLRSLCRKLTRDDFWTIFIAYEEFDAAEALALRLNEEYGRALADVPAQFEMNCAEEKTKERHFHSLLFGFQLFSDILVSFHSLVEYLNNISRDSTMAQQVDNQQERVDQQQERDIHQPGQRQEHRKEFVRIVLSHLMSKVDFWELLQDRVVKWLQDMEKENISIAVSTMHMIYNAVNLFQALGEVFTSTSEDGSLSKSVSATPTEHSNVTTSSRILMKMTEQWLQKSFEHQHEENIQIFQKNLLQETWQRIMIEPIDFISFLSKFESVANASTSQEAKDLQECLLKLLKEEANPLRVLSLEVVYSSSMEHNENRQHSISIDFEETYHSYVFVSSCLILLNIVTRYLELALSIPCLRVSILLAVGHLLQLYFCHVYSVCNSVCHRTELEMERQERGRELCLEDFMHSKDRALLGQLRQVEDASLKSNNSDISKCDACVAVESWKSLANLFSHCLQLLERSNCCTPTSRQRILHSWNAVFALTHPIRSAVYDCIAAQIIEARRFIQEIANSNYSLHASNSIFQTDNIALQDQPSTAISRVLQNIKKWRDTEPLPPNACLETLWERIAATCCHTFVVGVSKVKHCTPEGRARMLVDLRHLERGLESFTGLRPVPGAQRAASHIRAYFLDEKEILSWVETEASKLSFTDAQLETLIETGPGRNLSRSAKYSLIQTVLRTYHRSKQNEQPSRVVNKDTYTQTCIASEDNHHPTEYETGTTQDDSLTDDAVPMDNIFGQDVLSEIFESDKQ</sequence>
<dbReference type="GO" id="GO:0005829">
    <property type="term" value="C:cytosol"/>
    <property type="evidence" value="ECO:0007669"/>
    <property type="project" value="GOC"/>
</dbReference>
<keyword evidence="2" id="KW-0653">Protein transport</keyword>
<dbReference type="Pfam" id="PF10474">
    <property type="entry name" value="Syndetin_C"/>
    <property type="match status" value="1"/>
</dbReference>
<evidence type="ECO:0000259" key="6">
    <source>
        <dbReference type="Pfam" id="PF10474"/>
    </source>
</evidence>
<keyword evidence="1" id="KW-0813">Transport</keyword>
<name>A0A9C7Q2A8_9RHOD</name>
<dbReference type="Proteomes" id="UP001061958">
    <property type="component" value="Unassembled WGS sequence"/>
</dbReference>
<feature type="domain" description="Vacuolar protein sorting-associated protein 54 N-terminal" evidence="7">
    <location>
        <begin position="37"/>
        <end position="239"/>
    </location>
</feature>
<dbReference type="EMBL" id="BQMJ01000059">
    <property type="protein sequence ID" value="GJQ14750.1"/>
    <property type="molecule type" value="Genomic_DNA"/>
</dbReference>
<dbReference type="PANTHER" id="PTHR13258">
    <property type="entry name" value="SYNDETIN"/>
    <property type="match status" value="1"/>
</dbReference>
<evidence type="ECO:0000259" key="7">
    <source>
        <dbReference type="Pfam" id="PF10475"/>
    </source>
</evidence>
<reference evidence="8" key="1">
    <citation type="journal article" date="2022" name="Proc. Natl. Acad. Sci. U.S.A.">
        <title>Life cycle and functional genomics of the unicellular red alga Galdieria for elucidating algal and plant evolution and industrial use.</title>
        <authorList>
            <person name="Hirooka S."/>
            <person name="Itabashi T."/>
            <person name="Ichinose T.M."/>
            <person name="Onuma R."/>
            <person name="Fujiwara T."/>
            <person name="Yamashita S."/>
            <person name="Jong L.W."/>
            <person name="Tomita R."/>
            <person name="Iwane A.H."/>
            <person name="Miyagishima S.Y."/>
        </authorList>
    </citation>
    <scope>NUCLEOTIDE SEQUENCE</scope>
    <source>
        <strain evidence="8">NBRC 102759</strain>
    </source>
</reference>
<keyword evidence="3 4" id="KW-0175">Coiled coil</keyword>
<evidence type="ECO:0000256" key="4">
    <source>
        <dbReference type="SAM" id="Coils"/>
    </source>
</evidence>
<dbReference type="GO" id="GO:1990745">
    <property type="term" value="C:EARP complex"/>
    <property type="evidence" value="ECO:0007669"/>
    <property type="project" value="InterPro"/>
</dbReference>
<feature type="region of interest" description="Disordered" evidence="5">
    <location>
        <begin position="295"/>
        <end position="320"/>
    </location>
</feature>
<organism evidence="8 9">
    <name type="scientific">Galdieria partita</name>
    <dbReference type="NCBI Taxonomy" id="83374"/>
    <lineage>
        <taxon>Eukaryota</taxon>
        <taxon>Rhodophyta</taxon>
        <taxon>Bangiophyceae</taxon>
        <taxon>Galdieriales</taxon>
        <taxon>Galdieriaceae</taxon>
        <taxon>Galdieria</taxon>
    </lineage>
</organism>
<feature type="compositionally biased region" description="Basic and acidic residues" evidence="5">
    <location>
        <begin position="301"/>
        <end position="320"/>
    </location>
</feature>
<protein>
    <submittedName>
        <fullName evidence="8">Uncharacterized protein</fullName>
    </submittedName>
</protein>
<feature type="domain" description="Syndetin C-terminal" evidence="6">
    <location>
        <begin position="633"/>
        <end position="869"/>
    </location>
</feature>
<keyword evidence="9" id="KW-1185">Reference proteome</keyword>
<dbReference type="AlphaFoldDB" id="A0A9C7Q2A8"/>
<dbReference type="GO" id="GO:0015031">
    <property type="term" value="P:protein transport"/>
    <property type="evidence" value="ECO:0007669"/>
    <property type="project" value="UniProtKB-KW"/>
</dbReference>
<evidence type="ECO:0000313" key="8">
    <source>
        <dbReference type="EMBL" id="GJQ14750.1"/>
    </source>
</evidence>
<feature type="region of interest" description="Disordered" evidence="5">
    <location>
        <begin position="899"/>
        <end position="918"/>
    </location>
</feature>
<gene>
    <name evidence="8" type="ORF">GpartN1_g6541.t1</name>
</gene>
<feature type="coiled-coil region" evidence="4">
    <location>
        <begin position="60"/>
        <end position="101"/>
    </location>
</feature>
<comment type="caution">
    <text evidence="8">The sequence shown here is derived from an EMBL/GenBank/DDBJ whole genome shotgun (WGS) entry which is preliminary data.</text>
</comment>
<dbReference type="GO" id="GO:0000149">
    <property type="term" value="F:SNARE binding"/>
    <property type="evidence" value="ECO:0007669"/>
    <property type="project" value="TreeGrafter"/>
</dbReference>
<dbReference type="InterPro" id="IPR019514">
    <property type="entry name" value="Syndetin_C"/>
</dbReference>
<evidence type="ECO:0000256" key="1">
    <source>
        <dbReference type="ARBA" id="ARBA00022448"/>
    </source>
</evidence>
<evidence type="ECO:0000313" key="9">
    <source>
        <dbReference type="Proteomes" id="UP001061958"/>
    </source>
</evidence>
<dbReference type="OrthoDB" id="10263345at2759"/>
<accession>A0A9C7Q2A8</accession>